<proteinExistence type="predicted"/>
<sequence length="155" mass="18586">MFVDYLQMPDHNLPNELGQILKNSIGDFEKSFQCLDAIETHINRYVSLRIEVAISLLDVFDLIEICVQPSMVASQKSEWSWHCYNRYFQLLVSIIECSRRNLEDNKEEIPGQFDFLIEKFKYEWQRRRFLVEKGGCHEFHKSLRRLKKICPSYPY</sequence>
<organism evidence="1 2">
    <name type="scientific">Geoalkalibacter halelectricus</name>
    <dbReference type="NCBI Taxonomy" id="2847045"/>
    <lineage>
        <taxon>Bacteria</taxon>
        <taxon>Pseudomonadati</taxon>
        <taxon>Thermodesulfobacteriota</taxon>
        <taxon>Desulfuromonadia</taxon>
        <taxon>Desulfuromonadales</taxon>
        <taxon>Geoalkalibacteraceae</taxon>
        <taxon>Geoalkalibacter</taxon>
    </lineage>
</organism>
<reference evidence="1" key="1">
    <citation type="journal article" date="2022" name="Environ. Microbiol.">
        <title>Geoalkalibacter halelectricus SAP #1 sp. nov. possessing extracellular electron transfer and mineral#reducing capabilities from a haloalkaline environment.</title>
        <authorList>
            <person name="Yadav S."/>
            <person name="Singh R."/>
            <person name="Sundharam S.S."/>
            <person name="Chaudhary S."/>
            <person name="Krishnamurthi S."/>
            <person name="Patil S.A."/>
        </authorList>
    </citation>
    <scope>NUCLEOTIDE SEQUENCE</scope>
    <source>
        <strain evidence="1">SAP-1</strain>
    </source>
</reference>
<dbReference type="EMBL" id="CP092109">
    <property type="protein sequence ID" value="UWZ79470.1"/>
    <property type="molecule type" value="Genomic_DNA"/>
</dbReference>
<accession>A0ABY5ZK00</accession>
<dbReference type="RefSeq" id="WP_260747822.1">
    <property type="nucleotide sequence ID" value="NZ_CP092109.1"/>
</dbReference>
<evidence type="ECO:0000313" key="1">
    <source>
        <dbReference type="EMBL" id="UWZ79470.1"/>
    </source>
</evidence>
<keyword evidence="2" id="KW-1185">Reference proteome</keyword>
<evidence type="ECO:0000313" key="2">
    <source>
        <dbReference type="Proteomes" id="UP001060414"/>
    </source>
</evidence>
<gene>
    <name evidence="1" type="ORF">L9S41_17565</name>
</gene>
<dbReference type="Proteomes" id="UP001060414">
    <property type="component" value="Chromosome"/>
</dbReference>
<protein>
    <submittedName>
        <fullName evidence="1">Uncharacterized protein</fullName>
    </submittedName>
</protein>
<name>A0ABY5ZK00_9BACT</name>